<reference evidence="4 5" key="1">
    <citation type="submission" date="2019-04" db="EMBL/GenBank/DDBJ databases">
        <title>Chromosome genome assembly for Takifugu flavidus.</title>
        <authorList>
            <person name="Xiao S."/>
        </authorList>
    </citation>
    <scope>NUCLEOTIDE SEQUENCE [LARGE SCALE GENOMIC DNA]</scope>
    <source>
        <strain evidence="4">HTHZ2018</strain>
        <tissue evidence="4">Muscle</tissue>
    </source>
</reference>
<feature type="domain" description="SH3" evidence="3">
    <location>
        <begin position="69"/>
        <end position="128"/>
    </location>
</feature>
<dbReference type="GO" id="GO:0035255">
    <property type="term" value="F:ionotropic glutamate receptor binding"/>
    <property type="evidence" value="ECO:0007669"/>
    <property type="project" value="TreeGrafter"/>
</dbReference>
<evidence type="ECO:0000256" key="2">
    <source>
        <dbReference type="PROSITE-ProRule" id="PRU00192"/>
    </source>
</evidence>
<protein>
    <submittedName>
        <fullName evidence="4">SH3 and multiple ankyrin repeat domains protein 2</fullName>
    </submittedName>
</protein>
<dbReference type="GO" id="GO:0045211">
    <property type="term" value="C:postsynaptic membrane"/>
    <property type="evidence" value="ECO:0007669"/>
    <property type="project" value="TreeGrafter"/>
</dbReference>
<keyword evidence="5" id="KW-1185">Reference proteome</keyword>
<dbReference type="GO" id="GO:0014069">
    <property type="term" value="C:postsynaptic density"/>
    <property type="evidence" value="ECO:0007669"/>
    <property type="project" value="TreeGrafter"/>
</dbReference>
<dbReference type="PROSITE" id="PS50002">
    <property type="entry name" value="SH3"/>
    <property type="match status" value="1"/>
</dbReference>
<evidence type="ECO:0000313" key="4">
    <source>
        <dbReference type="EMBL" id="TWW67584.1"/>
    </source>
</evidence>
<dbReference type="SMART" id="SM00326">
    <property type="entry name" value="SH3"/>
    <property type="match status" value="1"/>
</dbReference>
<evidence type="ECO:0000259" key="3">
    <source>
        <dbReference type="PROSITE" id="PS50002"/>
    </source>
</evidence>
<dbReference type="AlphaFoldDB" id="A0A5C6NJF5"/>
<proteinExistence type="predicted"/>
<dbReference type="GO" id="GO:0043197">
    <property type="term" value="C:dendritic spine"/>
    <property type="evidence" value="ECO:0007669"/>
    <property type="project" value="TreeGrafter"/>
</dbReference>
<name>A0A5C6NJF5_9TELE</name>
<evidence type="ECO:0000313" key="5">
    <source>
        <dbReference type="Proteomes" id="UP000324091"/>
    </source>
</evidence>
<dbReference type="PANTHER" id="PTHR24135:SF17">
    <property type="entry name" value="SH3 AND MULTIPLE ANKYRIN REPEAT DOMAINS PROTEIN 2"/>
    <property type="match status" value="1"/>
</dbReference>
<dbReference type="InterPro" id="IPR051569">
    <property type="entry name" value="SHANK"/>
</dbReference>
<organism evidence="4 5">
    <name type="scientific">Takifugu flavidus</name>
    <name type="common">sansaifugu</name>
    <dbReference type="NCBI Taxonomy" id="433684"/>
    <lineage>
        <taxon>Eukaryota</taxon>
        <taxon>Metazoa</taxon>
        <taxon>Chordata</taxon>
        <taxon>Craniata</taxon>
        <taxon>Vertebrata</taxon>
        <taxon>Euteleostomi</taxon>
        <taxon>Actinopterygii</taxon>
        <taxon>Neopterygii</taxon>
        <taxon>Teleostei</taxon>
        <taxon>Neoteleostei</taxon>
        <taxon>Acanthomorphata</taxon>
        <taxon>Eupercaria</taxon>
        <taxon>Tetraodontiformes</taxon>
        <taxon>Tetradontoidea</taxon>
        <taxon>Tetraodontidae</taxon>
        <taxon>Takifugu</taxon>
    </lineage>
</organism>
<dbReference type="Proteomes" id="UP000324091">
    <property type="component" value="Chromosome 2"/>
</dbReference>
<dbReference type="InterPro" id="IPR036028">
    <property type="entry name" value="SH3-like_dom_sf"/>
</dbReference>
<dbReference type="PANTHER" id="PTHR24135">
    <property type="entry name" value="SH3 AND MULTIPLE ANKYRIN REPEAT DOMAINS PROTEIN"/>
    <property type="match status" value="1"/>
</dbReference>
<dbReference type="Pfam" id="PF07653">
    <property type="entry name" value="SH3_2"/>
    <property type="match status" value="1"/>
</dbReference>
<sequence>MFSEFEASTEQLRLCVPERDQGQGAVFSFPLWTLDGGQRLGGASEHQYHQYPSTHGEVLGPRRKLYSAVPGRHFVVVRPYTAQAEGEINLYKGDRVKVLSIGEGGFWEGSTRGQVGWFPSDCVEEIPAKATEERNCESDLAVNGAVHFQRLCVICFSPSEDTGLGTLVRGQSLFVRSHHMKKPKALDELDESLSLCRCALN</sequence>
<dbReference type="Gene3D" id="2.30.30.40">
    <property type="entry name" value="SH3 Domains"/>
    <property type="match status" value="1"/>
</dbReference>
<comment type="caution">
    <text evidence="4">The sequence shown here is derived from an EMBL/GenBank/DDBJ whole genome shotgun (WGS) entry which is preliminary data.</text>
</comment>
<dbReference type="InterPro" id="IPR001452">
    <property type="entry name" value="SH3_domain"/>
</dbReference>
<evidence type="ECO:0000256" key="1">
    <source>
        <dbReference type="ARBA" id="ARBA00022443"/>
    </source>
</evidence>
<dbReference type="FunFam" id="2.30.30.40:FF:000025">
    <property type="entry name" value="SH3 and multiple ankyrin repeat domains protein 2"/>
    <property type="match status" value="1"/>
</dbReference>
<gene>
    <name evidence="4" type="ORF">D4764_02G0006250</name>
</gene>
<accession>A0A5C6NJF5</accession>
<dbReference type="EMBL" id="RHFK02000012">
    <property type="protein sequence ID" value="TWW67584.1"/>
    <property type="molecule type" value="Genomic_DNA"/>
</dbReference>
<keyword evidence="1 2" id="KW-0728">SH3 domain</keyword>
<dbReference type="GO" id="GO:0030160">
    <property type="term" value="F:synaptic receptor adaptor activity"/>
    <property type="evidence" value="ECO:0007669"/>
    <property type="project" value="TreeGrafter"/>
</dbReference>
<dbReference type="SUPFAM" id="SSF50044">
    <property type="entry name" value="SH3-domain"/>
    <property type="match status" value="1"/>
</dbReference>